<protein>
    <recommendedName>
        <fullName evidence="3">Malectin-like domain-containing protein</fullName>
    </recommendedName>
</protein>
<sequence length="470" mass="52410">MRSPPSRCLQPSFVFFIFFFLRLEHALVRAQPGFISIDCGLPDGSGYRENVTGITYVPDTPYGFARRYRTLRVFPEGARNCYNLRPVQPGLHIGVNARITIRLPSNDSRLYEVIAAAQEDAIWVCLVNTYKGTPIISTIQLRRLPNFLYPHANASQSLLLQRRANFGTEAQFRYPEDPYDRIWQGSVGSFTVINTTKPVASTQTDPFQVPSVVLRTAISIPSVRFVLTLRTAVGDPDDTVYAVLHFAELQNLSPQPNEDHVHIRDGAPFLEADHLEITNAAVGQTRIYNISMIALNTSTLPPMINAMESFLVKKVVELPTDLGDVRAIQGIRAAYKLKRNWQGDPCVPKDYVWDGNLSSSGLVGEFPDLSDNSLSGMFPDFLAELPALKLLNLAGNNITLPSEDLCAKVMNGRLSLREVLHSAKFQFTNPKFIGLKQNRVSCSPYHSRVTGSAGGLLDVNHLRRARRHLC</sequence>
<dbReference type="PANTHER" id="PTHR45631:SF202">
    <property type="entry name" value="SENESCENCE-INDUCED RECEPTOR-LIKE SERINE_THREONINE-PROTEIN KINASE"/>
    <property type="match status" value="1"/>
</dbReference>
<gene>
    <name evidence="4" type="ORF">SI7747_10013915</name>
</gene>
<name>A0A7I8JDR3_SPIIN</name>
<dbReference type="Pfam" id="PF12819">
    <property type="entry name" value="Malectin_like"/>
    <property type="match status" value="2"/>
</dbReference>
<accession>A0A7I8JDR3</accession>
<dbReference type="InterPro" id="IPR032675">
    <property type="entry name" value="LRR_dom_sf"/>
</dbReference>
<dbReference type="PANTHER" id="PTHR45631">
    <property type="entry name" value="OS07G0107800 PROTEIN-RELATED"/>
    <property type="match status" value="1"/>
</dbReference>
<dbReference type="SUPFAM" id="SSF52058">
    <property type="entry name" value="L domain-like"/>
    <property type="match status" value="1"/>
</dbReference>
<evidence type="ECO:0000256" key="2">
    <source>
        <dbReference type="SAM" id="SignalP"/>
    </source>
</evidence>
<dbReference type="InterPro" id="IPR024788">
    <property type="entry name" value="Malectin-like_Carb-bd_dom"/>
</dbReference>
<dbReference type="AlphaFoldDB" id="A0A7I8JDR3"/>
<dbReference type="GO" id="GO:0016020">
    <property type="term" value="C:membrane"/>
    <property type="evidence" value="ECO:0007669"/>
    <property type="project" value="UniProtKB-SubCell"/>
</dbReference>
<feature type="domain" description="Malectin-like" evidence="3">
    <location>
        <begin position="91"/>
        <end position="311"/>
    </location>
</feature>
<evidence type="ECO:0000259" key="3">
    <source>
        <dbReference type="Pfam" id="PF12819"/>
    </source>
</evidence>
<keyword evidence="5" id="KW-1185">Reference proteome</keyword>
<proteinExistence type="predicted"/>
<keyword evidence="2" id="KW-0732">Signal</keyword>
<comment type="subcellular location">
    <subcellularLocation>
        <location evidence="1">Membrane</location>
        <topology evidence="1">Single-pass membrane protein</topology>
    </subcellularLocation>
</comment>
<dbReference type="Gene3D" id="3.80.10.10">
    <property type="entry name" value="Ribonuclease Inhibitor"/>
    <property type="match status" value="1"/>
</dbReference>
<evidence type="ECO:0000313" key="5">
    <source>
        <dbReference type="Proteomes" id="UP001189122"/>
    </source>
</evidence>
<evidence type="ECO:0000313" key="4">
    <source>
        <dbReference type="EMBL" id="CAA2628268.1"/>
    </source>
</evidence>
<reference evidence="4 5" key="1">
    <citation type="submission" date="2019-12" db="EMBL/GenBank/DDBJ databases">
        <authorList>
            <person name="Scholz U."/>
            <person name="Mascher M."/>
            <person name="Fiebig A."/>
        </authorList>
    </citation>
    <scope>NUCLEOTIDE SEQUENCE</scope>
</reference>
<dbReference type="EMBL" id="LR743597">
    <property type="protein sequence ID" value="CAA2628268.1"/>
    <property type="molecule type" value="Genomic_DNA"/>
</dbReference>
<feature type="domain" description="Malectin-like" evidence="3">
    <location>
        <begin position="37"/>
        <end position="87"/>
    </location>
</feature>
<organism evidence="4">
    <name type="scientific">Spirodela intermedia</name>
    <name type="common">Intermediate duckweed</name>
    <dbReference type="NCBI Taxonomy" id="51605"/>
    <lineage>
        <taxon>Eukaryota</taxon>
        <taxon>Viridiplantae</taxon>
        <taxon>Streptophyta</taxon>
        <taxon>Embryophyta</taxon>
        <taxon>Tracheophyta</taxon>
        <taxon>Spermatophyta</taxon>
        <taxon>Magnoliopsida</taxon>
        <taxon>Liliopsida</taxon>
        <taxon>Araceae</taxon>
        <taxon>Lemnoideae</taxon>
        <taxon>Spirodela</taxon>
    </lineage>
</organism>
<dbReference type="EMBL" id="CACRZD030000010">
    <property type="protein sequence ID" value="CAA6667522.1"/>
    <property type="molecule type" value="Genomic_DNA"/>
</dbReference>
<feature type="signal peptide" evidence="2">
    <location>
        <begin position="1"/>
        <end position="30"/>
    </location>
</feature>
<feature type="chain" id="PRO_5029627943" description="Malectin-like domain-containing protein" evidence="2">
    <location>
        <begin position="31"/>
        <end position="470"/>
    </location>
</feature>
<evidence type="ECO:0000256" key="1">
    <source>
        <dbReference type="ARBA" id="ARBA00004167"/>
    </source>
</evidence>
<dbReference type="Proteomes" id="UP001189122">
    <property type="component" value="Unassembled WGS sequence"/>
</dbReference>